<evidence type="ECO:0000313" key="2">
    <source>
        <dbReference type="EMBL" id="MBB4843173.1"/>
    </source>
</evidence>
<name>A0A840L8T7_9BURK</name>
<evidence type="ECO:0000313" key="3">
    <source>
        <dbReference type="Proteomes" id="UP000562027"/>
    </source>
</evidence>
<sequence>MLKFFFGITLGQSELLLKMQTVRVPKKLPVVLSRDEVTGLIAAAPNLKSQTALSVAYASDEPQRNASGSACRRWSSRSDQRDRCAPMPFTSLALSPR</sequence>
<organism evidence="2 3">
    <name type="scientific">Roseateles oligotrophus</name>
    <dbReference type="NCBI Taxonomy" id="1769250"/>
    <lineage>
        <taxon>Bacteria</taxon>
        <taxon>Pseudomonadati</taxon>
        <taxon>Pseudomonadota</taxon>
        <taxon>Betaproteobacteria</taxon>
        <taxon>Burkholderiales</taxon>
        <taxon>Sphaerotilaceae</taxon>
        <taxon>Roseateles</taxon>
    </lineage>
</organism>
<accession>A0A840L8T7</accession>
<dbReference type="Proteomes" id="UP000562027">
    <property type="component" value="Unassembled WGS sequence"/>
</dbReference>
<comment type="caution">
    <text evidence="2">The sequence shown here is derived from an EMBL/GenBank/DDBJ whole genome shotgun (WGS) entry which is preliminary data.</text>
</comment>
<gene>
    <name evidence="2" type="ORF">HNP55_001692</name>
</gene>
<feature type="region of interest" description="Disordered" evidence="1">
    <location>
        <begin position="62"/>
        <end position="97"/>
    </location>
</feature>
<keyword evidence="3" id="KW-1185">Reference proteome</keyword>
<protein>
    <submittedName>
        <fullName evidence="2">Uncharacterized protein</fullName>
    </submittedName>
</protein>
<reference evidence="2 3" key="1">
    <citation type="submission" date="2020-08" db="EMBL/GenBank/DDBJ databases">
        <title>Functional genomics of gut bacteria from endangered species of beetles.</title>
        <authorList>
            <person name="Carlos-Shanley C."/>
        </authorList>
    </citation>
    <scope>NUCLEOTIDE SEQUENCE [LARGE SCALE GENOMIC DNA]</scope>
    <source>
        <strain evidence="2 3">S00239</strain>
    </source>
</reference>
<dbReference type="AlphaFoldDB" id="A0A840L8T7"/>
<proteinExistence type="predicted"/>
<dbReference type="EMBL" id="JACHLP010000003">
    <property type="protein sequence ID" value="MBB4843173.1"/>
    <property type="molecule type" value="Genomic_DNA"/>
</dbReference>
<evidence type="ECO:0000256" key="1">
    <source>
        <dbReference type="SAM" id="MobiDB-lite"/>
    </source>
</evidence>